<protein>
    <recommendedName>
        <fullName evidence="2">CHASE domain-containing protein</fullName>
    </recommendedName>
</protein>
<evidence type="ECO:0000256" key="1">
    <source>
        <dbReference type="SAM" id="MobiDB-lite"/>
    </source>
</evidence>
<feature type="compositionally biased region" description="Polar residues" evidence="1">
    <location>
        <begin position="1048"/>
        <end position="1059"/>
    </location>
</feature>
<feature type="compositionally biased region" description="Basic and acidic residues" evidence="1">
    <location>
        <begin position="398"/>
        <end position="412"/>
    </location>
</feature>
<feature type="compositionally biased region" description="Low complexity" evidence="1">
    <location>
        <begin position="166"/>
        <end position="188"/>
    </location>
</feature>
<feature type="compositionally biased region" description="Polar residues" evidence="1">
    <location>
        <begin position="1018"/>
        <end position="1028"/>
    </location>
</feature>
<feature type="region of interest" description="Disordered" evidence="1">
    <location>
        <begin position="161"/>
        <end position="188"/>
    </location>
</feature>
<feature type="domain" description="CHASE" evidence="2">
    <location>
        <begin position="840"/>
        <end position="929"/>
    </location>
</feature>
<feature type="compositionally biased region" description="Low complexity" evidence="1">
    <location>
        <begin position="356"/>
        <end position="365"/>
    </location>
</feature>
<feature type="compositionally biased region" description="Acidic residues" evidence="1">
    <location>
        <begin position="618"/>
        <end position="642"/>
    </location>
</feature>
<feature type="compositionally biased region" description="Polar residues" evidence="1">
    <location>
        <begin position="297"/>
        <end position="306"/>
    </location>
</feature>
<proteinExistence type="predicted"/>
<dbReference type="Proteomes" id="UP001360560">
    <property type="component" value="Unassembled WGS sequence"/>
</dbReference>
<dbReference type="InterPro" id="IPR006189">
    <property type="entry name" value="CHASE_dom"/>
</dbReference>
<evidence type="ECO:0000313" key="4">
    <source>
        <dbReference type="Proteomes" id="UP001360560"/>
    </source>
</evidence>
<keyword evidence="4" id="KW-1185">Reference proteome</keyword>
<dbReference type="PROSITE" id="PS50839">
    <property type="entry name" value="CHASE"/>
    <property type="match status" value="1"/>
</dbReference>
<evidence type="ECO:0000313" key="3">
    <source>
        <dbReference type="EMBL" id="GMM37359.1"/>
    </source>
</evidence>
<comment type="caution">
    <text evidence="3">The sequence shown here is derived from an EMBL/GenBank/DDBJ whole genome shotgun (WGS) entry which is preliminary data.</text>
</comment>
<dbReference type="Pfam" id="PF08550">
    <property type="entry name" value="GATA_AreA"/>
    <property type="match status" value="1"/>
</dbReference>
<feature type="region of interest" description="Disordered" evidence="1">
    <location>
        <begin position="74"/>
        <end position="125"/>
    </location>
</feature>
<feature type="region of interest" description="Disordered" evidence="1">
    <location>
        <begin position="712"/>
        <end position="752"/>
    </location>
</feature>
<gene>
    <name evidence="3" type="ORF">DASC09_046840</name>
</gene>
<evidence type="ECO:0000259" key="2">
    <source>
        <dbReference type="PROSITE" id="PS50839"/>
    </source>
</evidence>
<feature type="compositionally biased region" description="Polar residues" evidence="1">
    <location>
        <begin position="533"/>
        <end position="549"/>
    </location>
</feature>
<dbReference type="GO" id="GO:0003824">
    <property type="term" value="F:catalytic activity"/>
    <property type="evidence" value="ECO:0007669"/>
    <property type="project" value="UniProtKB-ARBA"/>
</dbReference>
<feature type="region of interest" description="Disordered" evidence="1">
    <location>
        <begin position="277"/>
        <end position="319"/>
    </location>
</feature>
<organism evidence="3 4">
    <name type="scientific">Saccharomycopsis crataegensis</name>
    <dbReference type="NCBI Taxonomy" id="43959"/>
    <lineage>
        <taxon>Eukaryota</taxon>
        <taxon>Fungi</taxon>
        <taxon>Dikarya</taxon>
        <taxon>Ascomycota</taxon>
        <taxon>Saccharomycotina</taxon>
        <taxon>Saccharomycetes</taxon>
        <taxon>Saccharomycopsidaceae</taxon>
        <taxon>Saccharomycopsis</taxon>
    </lineage>
</organism>
<dbReference type="InterPro" id="IPR013860">
    <property type="entry name" value="AreA_GATA"/>
</dbReference>
<dbReference type="RefSeq" id="XP_064854355.1">
    <property type="nucleotide sequence ID" value="XM_064998283.1"/>
</dbReference>
<reference evidence="3 4" key="1">
    <citation type="journal article" date="2023" name="Elife">
        <title>Identification of key yeast species and microbe-microbe interactions impacting larval growth of Drosophila in the wild.</title>
        <authorList>
            <person name="Mure A."/>
            <person name="Sugiura Y."/>
            <person name="Maeda R."/>
            <person name="Honda K."/>
            <person name="Sakurai N."/>
            <person name="Takahashi Y."/>
            <person name="Watada M."/>
            <person name="Katoh T."/>
            <person name="Gotoh A."/>
            <person name="Gotoh Y."/>
            <person name="Taniguchi I."/>
            <person name="Nakamura K."/>
            <person name="Hayashi T."/>
            <person name="Katayama T."/>
            <person name="Uemura T."/>
            <person name="Hattori Y."/>
        </authorList>
    </citation>
    <scope>NUCLEOTIDE SEQUENCE [LARGE SCALE GENOMIC DNA]</scope>
    <source>
        <strain evidence="3 4">SC-9</strain>
    </source>
</reference>
<accession>A0AAV5QRI3</accession>
<feature type="compositionally biased region" description="Polar residues" evidence="1">
    <location>
        <begin position="100"/>
        <end position="122"/>
    </location>
</feature>
<feature type="compositionally biased region" description="Acidic residues" evidence="1">
    <location>
        <begin position="555"/>
        <end position="580"/>
    </location>
</feature>
<feature type="compositionally biased region" description="Polar residues" evidence="1">
    <location>
        <begin position="514"/>
        <end position="525"/>
    </location>
</feature>
<feature type="compositionally biased region" description="Low complexity" evidence="1">
    <location>
        <begin position="280"/>
        <end position="296"/>
    </location>
</feature>
<feature type="region of interest" description="Disordered" evidence="1">
    <location>
        <begin position="352"/>
        <end position="423"/>
    </location>
</feature>
<name>A0AAV5QRI3_9ASCO</name>
<feature type="region of interest" description="Disordered" evidence="1">
    <location>
        <begin position="786"/>
        <end position="815"/>
    </location>
</feature>
<feature type="compositionally biased region" description="Polar residues" evidence="1">
    <location>
        <begin position="75"/>
        <end position="92"/>
    </location>
</feature>
<dbReference type="GeneID" id="90075334"/>
<sequence>MAHLQNSRGLAHAPPEIFEFSLNSVRETGSIDIADFTIIGSTLVKSSNLIKHGKRLENMSWRIMGKNLVTAANGPDSTIANNTSPSSGNQQRRGLDPTLVFNNSINPESSVPSLPRTPSKSSLLRKKKYHEKALTLSDFSSIVSIVTQPSLQDVFHGQCHSKKVPTSSNTNTSISLNSQLSSGSYGKSSKIMNRPNLIKRNSSSKGKLTLSYKNNNFSIINNSHNASIYSSKKNKNSSEHLIGTPASFSKKKVLSNNTEKQQPDKIQLKKFQLSARDNVNESVDSSNNQQYQSSSNKVEANNNDCLSSRSSSRDSKGPVLVARNNIRAINPRDEINIGSKKKSGAIFYLKPENESEQSLSSSNLSSRKKKSPSKLQTVPSLFSGSKLRDKPSSGSINSEDKVHEDSHSHSSDSDSDFDIYSDDEHPITKFESNDSFTEKLRELKNQVGLPDEVIVSKHNNAKSSAGRLFGKSDSHITSMLNTKDNHNTNLPLTNKNKSNGDRSFKSLSKKTSKGLINSSDTQSIDSTKRLLKRQSSLFPSKNNNNTTPIIFSDDSFSDDEDDSFSSTSDDEDDENDENDFSNDNSEGKAHFKNAKKTGINGSAKYGRTKGGRSRSITDDDLVDYSDEDDIEDDNAWTDDDDGTNGSGSQRSEGDDITSILFTKKGQDESYKEPQTIKRSLLSGLFLNDLNNHQQQKDITATAVNGVNDLKDLAKRTTSNTSMKRNSTSGSKNENKNKNKNNDNNNNTNSDLVGSLINGSKVLYSDTGGLHLDFNDSIHHHITSEKAECNNGGQNQQQLQSRKYSFSRPPMARKKSDVTNLRDLKSQASSTSLSVHTMTQPIIVNSPTVSTLTATDVKGLDGASDSETTASITAYPSEKTLVRSYSNASADIINPQALLRSNSKSSQTSFTNLFGMVQQFPLFRSSNNENEHETDEAKVARLKSDILRQRTYSSGSANHHLQHPSHTLETLSNAPKAAKSLLNTAYASHMFHQQLPPATAVGGASQRLDNKVMRNSNLGSQARQQSQQFHPPPTNQNREKVSTPKPPQMNDTSRNGSNDNALVAPDDTQNCLAVKEADIRSIVFGKYHKVKVANNNQSRDDTKNEVDNDDEINNFEIDNYHNRGW</sequence>
<dbReference type="AlphaFoldDB" id="A0AAV5QRI3"/>
<dbReference type="EMBL" id="BTFZ01000011">
    <property type="protein sequence ID" value="GMM37359.1"/>
    <property type="molecule type" value="Genomic_DNA"/>
</dbReference>
<feature type="compositionally biased region" description="Polar residues" evidence="1">
    <location>
        <begin position="479"/>
        <end position="497"/>
    </location>
</feature>
<feature type="compositionally biased region" description="Polar residues" evidence="1">
    <location>
        <begin position="715"/>
        <end position="724"/>
    </location>
</feature>
<feature type="region of interest" description="Disordered" evidence="1">
    <location>
        <begin position="1018"/>
        <end position="1063"/>
    </location>
</feature>
<feature type="compositionally biased region" description="Low complexity" evidence="1">
    <location>
        <begin position="741"/>
        <end position="750"/>
    </location>
</feature>
<feature type="region of interest" description="Disordered" evidence="1">
    <location>
        <begin position="479"/>
        <end position="656"/>
    </location>
</feature>
<feature type="compositionally biased region" description="Low complexity" evidence="1">
    <location>
        <begin position="789"/>
        <end position="799"/>
    </location>
</feature>